<proteinExistence type="predicted"/>
<evidence type="ECO:0000313" key="2">
    <source>
        <dbReference type="EMBL" id="KAH0808606.1"/>
    </source>
</evidence>
<evidence type="ECO:0000256" key="1">
    <source>
        <dbReference type="SAM" id="MobiDB-lite"/>
    </source>
</evidence>
<feature type="region of interest" description="Disordered" evidence="1">
    <location>
        <begin position="117"/>
        <end position="143"/>
    </location>
</feature>
<feature type="region of interest" description="Disordered" evidence="1">
    <location>
        <begin position="26"/>
        <end position="45"/>
    </location>
</feature>
<accession>A0A8J6H6H1</accession>
<name>A0A8J6H6H1_TENMO</name>
<sequence>MIRAGRTGAAPDVIIVGGGAERAALPYSTGVSSQPGGEERKNRLKNTSRCGFISNGGFPMSRTCHLADFHARDRHVADEWMDEARRLCFLLRRMGVGSLHQKLLKCGVTPRLLRAAGESNEISRREPPPPAAQPSRGDRFRLHSNKNRRNRPCLIGGDTCGASRPTCPEYSGYCGATVAFTWEICLISHRRLTLAPHRFRFFGGNEDKASVGGVQVMHAVADASAEDRPAAAVARLPSRALFRARRASRTSELGGPSMGGMLGGIPWISGRPRDWSRMDIVTAQHRLSVSEPLILSPNILISIGGFGLAIFRRHRRDSHCSTVNPVKESVYLAPSTLLATTPLLKSVLIMGSDVTRRRASARTRDTPSQDVLFVLQDDDGTTSAQKIRYTEIRD</sequence>
<dbReference type="Proteomes" id="UP000719412">
    <property type="component" value="Unassembled WGS sequence"/>
</dbReference>
<organism evidence="2 3">
    <name type="scientific">Tenebrio molitor</name>
    <name type="common">Yellow mealworm beetle</name>
    <dbReference type="NCBI Taxonomy" id="7067"/>
    <lineage>
        <taxon>Eukaryota</taxon>
        <taxon>Metazoa</taxon>
        <taxon>Ecdysozoa</taxon>
        <taxon>Arthropoda</taxon>
        <taxon>Hexapoda</taxon>
        <taxon>Insecta</taxon>
        <taxon>Pterygota</taxon>
        <taxon>Neoptera</taxon>
        <taxon>Endopterygota</taxon>
        <taxon>Coleoptera</taxon>
        <taxon>Polyphaga</taxon>
        <taxon>Cucujiformia</taxon>
        <taxon>Tenebrionidae</taxon>
        <taxon>Tenebrio</taxon>
    </lineage>
</organism>
<gene>
    <name evidence="2" type="ORF">GEV33_014184</name>
</gene>
<dbReference type="EMBL" id="JABDTM020028646">
    <property type="protein sequence ID" value="KAH0808606.1"/>
    <property type="molecule type" value="Genomic_DNA"/>
</dbReference>
<dbReference type="AlphaFoldDB" id="A0A8J6H6H1"/>
<comment type="caution">
    <text evidence="2">The sequence shown here is derived from an EMBL/GenBank/DDBJ whole genome shotgun (WGS) entry which is preliminary data.</text>
</comment>
<reference evidence="2" key="1">
    <citation type="journal article" date="2020" name="J Insects Food Feed">
        <title>The yellow mealworm (Tenebrio molitor) genome: a resource for the emerging insects as food and feed industry.</title>
        <authorList>
            <person name="Eriksson T."/>
            <person name="Andere A."/>
            <person name="Kelstrup H."/>
            <person name="Emery V."/>
            <person name="Picard C."/>
        </authorList>
    </citation>
    <scope>NUCLEOTIDE SEQUENCE</scope>
    <source>
        <strain evidence="2">Stoneville</strain>
        <tissue evidence="2">Whole head</tissue>
    </source>
</reference>
<protein>
    <submittedName>
        <fullName evidence="2">Uncharacterized protein</fullName>
    </submittedName>
</protein>
<keyword evidence="3" id="KW-1185">Reference proteome</keyword>
<evidence type="ECO:0000313" key="3">
    <source>
        <dbReference type="Proteomes" id="UP000719412"/>
    </source>
</evidence>
<reference evidence="2" key="2">
    <citation type="submission" date="2021-08" db="EMBL/GenBank/DDBJ databases">
        <authorList>
            <person name="Eriksson T."/>
        </authorList>
    </citation>
    <scope>NUCLEOTIDE SEQUENCE</scope>
    <source>
        <strain evidence="2">Stoneville</strain>
        <tissue evidence="2">Whole head</tissue>
    </source>
</reference>